<dbReference type="AlphaFoldDB" id="A0A699XMM4"/>
<feature type="non-terminal residue" evidence="1">
    <location>
        <position position="50"/>
    </location>
</feature>
<gene>
    <name evidence="1" type="ORF">Tci_932906</name>
</gene>
<protein>
    <submittedName>
        <fullName evidence="1">Heparanase-like protein 1</fullName>
    </submittedName>
</protein>
<dbReference type="PANTHER" id="PTHR14363:SF38">
    <property type="entry name" value="GLUCURONIDASE 2-RELATED"/>
    <property type="match status" value="1"/>
</dbReference>
<dbReference type="PANTHER" id="PTHR14363">
    <property type="entry name" value="HEPARANASE-RELATED"/>
    <property type="match status" value="1"/>
</dbReference>
<dbReference type="EMBL" id="BKCJ011884711">
    <property type="protein sequence ID" value="GFD60937.1"/>
    <property type="molecule type" value="Genomic_DNA"/>
</dbReference>
<sequence>LIGGNYGLLNKTTFMPNPDYYSALLWNQLMGTGVLLVERRSCGPHLRTYA</sequence>
<proteinExistence type="predicted"/>
<feature type="non-terminal residue" evidence="1">
    <location>
        <position position="1"/>
    </location>
</feature>
<accession>A0A699XMM4</accession>
<organism evidence="1">
    <name type="scientific">Tanacetum cinerariifolium</name>
    <name type="common">Dalmatian daisy</name>
    <name type="synonym">Chrysanthemum cinerariifolium</name>
    <dbReference type="NCBI Taxonomy" id="118510"/>
    <lineage>
        <taxon>Eukaryota</taxon>
        <taxon>Viridiplantae</taxon>
        <taxon>Streptophyta</taxon>
        <taxon>Embryophyta</taxon>
        <taxon>Tracheophyta</taxon>
        <taxon>Spermatophyta</taxon>
        <taxon>Magnoliopsida</taxon>
        <taxon>eudicotyledons</taxon>
        <taxon>Gunneridae</taxon>
        <taxon>Pentapetalae</taxon>
        <taxon>asterids</taxon>
        <taxon>campanulids</taxon>
        <taxon>Asterales</taxon>
        <taxon>Asteraceae</taxon>
        <taxon>Asteroideae</taxon>
        <taxon>Anthemideae</taxon>
        <taxon>Anthemidinae</taxon>
        <taxon>Tanacetum</taxon>
    </lineage>
</organism>
<reference evidence="1" key="1">
    <citation type="journal article" date="2019" name="Sci. Rep.">
        <title>Draft genome of Tanacetum cinerariifolium, the natural source of mosquito coil.</title>
        <authorList>
            <person name="Yamashiro T."/>
            <person name="Shiraishi A."/>
            <person name="Satake H."/>
            <person name="Nakayama K."/>
        </authorList>
    </citation>
    <scope>NUCLEOTIDE SEQUENCE</scope>
</reference>
<name>A0A699XMM4_TANCI</name>
<evidence type="ECO:0000313" key="1">
    <source>
        <dbReference type="EMBL" id="GFD60937.1"/>
    </source>
</evidence>
<comment type="caution">
    <text evidence="1">The sequence shown here is derived from an EMBL/GenBank/DDBJ whole genome shotgun (WGS) entry which is preliminary data.</text>
</comment>
<dbReference type="GO" id="GO:0009505">
    <property type="term" value="C:plant-type cell wall"/>
    <property type="evidence" value="ECO:0007669"/>
    <property type="project" value="TreeGrafter"/>
</dbReference>
<dbReference type="GO" id="GO:0004566">
    <property type="term" value="F:beta-glucuronidase activity"/>
    <property type="evidence" value="ECO:0007669"/>
    <property type="project" value="TreeGrafter"/>
</dbReference>